<keyword evidence="2" id="KW-1185">Reference proteome</keyword>
<dbReference type="EMBL" id="QICL01000004">
    <property type="protein sequence ID" value="PXV66839.1"/>
    <property type="molecule type" value="Genomic_DNA"/>
</dbReference>
<reference evidence="1 2" key="1">
    <citation type="submission" date="2018-03" db="EMBL/GenBank/DDBJ databases">
        <title>Genomic Encyclopedia of Archaeal and Bacterial Type Strains, Phase II (KMG-II): from individual species to whole genera.</title>
        <authorList>
            <person name="Goeker M."/>
        </authorList>
    </citation>
    <scope>NUCLEOTIDE SEQUENCE [LARGE SCALE GENOMIC DNA]</scope>
    <source>
        <strain evidence="1 2">DSM 100214</strain>
    </source>
</reference>
<gene>
    <name evidence="1" type="ORF">CLV62_104100</name>
</gene>
<evidence type="ECO:0000313" key="2">
    <source>
        <dbReference type="Proteomes" id="UP000247973"/>
    </source>
</evidence>
<dbReference type="AlphaFoldDB" id="A0A2V3PSS1"/>
<proteinExistence type="predicted"/>
<dbReference type="Proteomes" id="UP000247973">
    <property type="component" value="Unassembled WGS sequence"/>
</dbReference>
<evidence type="ECO:0000313" key="1">
    <source>
        <dbReference type="EMBL" id="PXV66839.1"/>
    </source>
</evidence>
<name>A0A2V3PSS1_9BACT</name>
<sequence>MSLEQTYTLMDKFYIPILESLGHCCQNCFKPLANIAIVKGEKDNKTYSIGFDCLETFLLNNALLEGKSIAEFEKAKKSLPKVKNLLHYYSEQIKQLQRVSSMTFEIISSGRWIETYFYSGEKIIWNDSEKIKPDFDIEMLIHSLRAKHQTISFQNITK</sequence>
<accession>A0A2V3PSS1</accession>
<protein>
    <submittedName>
        <fullName evidence="1">Uncharacterized protein</fullName>
    </submittedName>
</protein>
<organism evidence="1 2">
    <name type="scientific">Dysgonomonas alginatilytica</name>
    <dbReference type="NCBI Taxonomy" id="1605892"/>
    <lineage>
        <taxon>Bacteria</taxon>
        <taxon>Pseudomonadati</taxon>
        <taxon>Bacteroidota</taxon>
        <taxon>Bacteroidia</taxon>
        <taxon>Bacteroidales</taxon>
        <taxon>Dysgonomonadaceae</taxon>
        <taxon>Dysgonomonas</taxon>
    </lineage>
</organism>
<comment type="caution">
    <text evidence="1">The sequence shown here is derived from an EMBL/GenBank/DDBJ whole genome shotgun (WGS) entry which is preliminary data.</text>
</comment>